<name>A0ABD3APV2_9GENT</name>
<evidence type="ECO:0000313" key="2">
    <source>
        <dbReference type="Proteomes" id="UP001630127"/>
    </source>
</evidence>
<keyword evidence="2" id="KW-1185">Reference proteome</keyword>
<dbReference type="EMBL" id="JBJUIK010000003">
    <property type="protein sequence ID" value="KAL3533221.1"/>
    <property type="molecule type" value="Genomic_DNA"/>
</dbReference>
<dbReference type="AlphaFoldDB" id="A0ABD3APV2"/>
<organism evidence="1 2">
    <name type="scientific">Cinchona calisaya</name>
    <dbReference type="NCBI Taxonomy" id="153742"/>
    <lineage>
        <taxon>Eukaryota</taxon>
        <taxon>Viridiplantae</taxon>
        <taxon>Streptophyta</taxon>
        <taxon>Embryophyta</taxon>
        <taxon>Tracheophyta</taxon>
        <taxon>Spermatophyta</taxon>
        <taxon>Magnoliopsida</taxon>
        <taxon>eudicotyledons</taxon>
        <taxon>Gunneridae</taxon>
        <taxon>Pentapetalae</taxon>
        <taxon>asterids</taxon>
        <taxon>lamiids</taxon>
        <taxon>Gentianales</taxon>
        <taxon>Rubiaceae</taxon>
        <taxon>Cinchonoideae</taxon>
        <taxon>Cinchoneae</taxon>
        <taxon>Cinchona</taxon>
    </lineage>
</organism>
<dbReference type="Proteomes" id="UP001630127">
    <property type="component" value="Unassembled WGS sequence"/>
</dbReference>
<comment type="caution">
    <text evidence="1">The sequence shown here is derived from an EMBL/GenBank/DDBJ whole genome shotgun (WGS) entry which is preliminary data.</text>
</comment>
<accession>A0ABD3APV2</accession>
<dbReference type="InterPro" id="IPR018333">
    <property type="entry name" value="Squalene_cyclase"/>
</dbReference>
<dbReference type="Gene3D" id="1.50.10.20">
    <property type="match status" value="2"/>
</dbReference>
<sequence>MKLSQEKVGSEEEITDKAVITTLKRALRFYSILHAEDGHWPGDYDECGWRVGYAHRRVQHHVLYRPHLCLSEAAWRNSRRSYVVPLSDGIPPMSYLYGKRYVAPINGTILSLRREFYVQPYHQIDWNATRNQCAKEDLYYPHPFIQDILWAGLHKVAEPILTHWPFYKLRHKGLSTVMQHIHYEDENTHYVCLGPVNKIRKDSLGKPTSWYRHIWKGAWSFSTPDNGWPVSDTTAEGLKPADMQAALLLSRMSSDIVGEAIEQDKLYDAVNVVLSFQNNTGGFASYELTRSYAWLEVINPAETFGDMIIDY</sequence>
<proteinExistence type="predicted"/>
<evidence type="ECO:0000313" key="1">
    <source>
        <dbReference type="EMBL" id="KAL3533221.1"/>
    </source>
</evidence>
<dbReference type="PANTHER" id="PTHR11764">
    <property type="entry name" value="TERPENE CYCLASE/MUTASE FAMILY MEMBER"/>
    <property type="match status" value="1"/>
</dbReference>
<protein>
    <recommendedName>
        <fullName evidence="3">Cycloartenol synthase</fullName>
    </recommendedName>
</protein>
<dbReference type="PANTHER" id="PTHR11764:SF44">
    <property type="entry name" value="LANOSTEROL SYNTHASE"/>
    <property type="match status" value="1"/>
</dbReference>
<reference evidence="1 2" key="1">
    <citation type="submission" date="2024-11" db="EMBL/GenBank/DDBJ databases">
        <title>A near-complete genome assembly of Cinchona calisaya.</title>
        <authorList>
            <person name="Lian D.C."/>
            <person name="Zhao X.W."/>
            <person name="Wei L."/>
        </authorList>
    </citation>
    <scope>NUCLEOTIDE SEQUENCE [LARGE SCALE GENOMIC DNA]</scope>
    <source>
        <tissue evidence="1">Nenye</tissue>
    </source>
</reference>
<evidence type="ECO:0008006" key="3">
    <source>
        <dbReference type="Google" id="ProtNLM"/>
    </source>
</evidence>
<gene>
    <name evidence="1" type="ORF">ACH5RR_006742</name>
</gene>
<dbReference type="SUPFAM" id="SSF48239">
    <property type="entry name" value="Terpenoid cyclases/Protein prenyltransferases"/>
    <property type="match status" value="2"/>
</dbReference>
<dbReference type="InterPro" id="IPR008930">
    <property type="entry name" value="Terpenoid_cyclase/PrenylTrfase"/>
</dbReference>